<dbReference type="Pfam" id="PF13614">
    <property type="entry name" value="AAA_31"/>
    <property type="match status" value="1"/>
</dbReference>
<evidence type="ECO:0000256" key="1">
    <source>
        <dbReference type="SAM" id="MobiDB-lite"/>
    </source>
</evidence>
<dbReference type="SUPFAM" id="SSF52540">
    <property type="entry name" value="P-loop containing nucleoside triphosphate hydrolases"/>
    <property type="match status" value="1"/>
</dbReference>
<dbReference type="EMBL" id="JACHGH010000004">
    <property type="protein sequence ID" value="MBB6453324.1"/>
    <property type="molecule type" value="Genomic_DNA"/>
</dbReference>
<gene>
    <name evidence="3" type="ORF">HNQ94_001772</name>
</gene>
<feature type="region of interest" description="Disordered" evidence="1">
    <location>
        <begin position="375"/>
        <end position="398"/>
    </location>
</feature>
<name>A0A841Q4K1_9BACI</name>
<feature type="domain" description="AAA" evidence="2">
    <location>
        <begin position="137"/>
        <end position="300"/>
    </location>
</feature>
<organism evidence="3 4">
    <name type="scientific">Salirhabdus euzebyi</name>
    <dbReference type="NCBI Taxonomy" id="394506"/>
    <lineage>
        <taxon>Bacteria</taxon>
        <taxon>Bacillati</taxon>
        <taxon>Bacillota</taxon>
        <taxon>Bacilli</taxon>
        <taxon>Bacillales</taxon>
        <taxon>Bacillaceae</taxon>
        <taxon>Salirhabdus</taxon>
    </lineage>
</organism>
<dbReference type="AlphaFoldDB" id="A0A841Q4K1"/>
<evidence type="ECO:0000313" key="3">
    <source>
        <dbReference type="EMBL" id="MBB6453324.1"/>
    </source>
</evidence>
<accession>A0A841Q4K1</accession>
<dbReference type="InterPro" id="IPR050625">
    <property type="entry name" value="ParA/MinD_ATPase"/>
</dbReference>
<proteinExistence type="predicted"/>
<dbReference type="Gene3D" id="3.40.50.2300">
    <property type="match status" value="1"/>
</dbReference>
<evidence type="ECO:0000259" key="2">
    <source>
        <dbReference type="Pfam" id="PF13614"/>
    </source>
</evidence>
<keyword evidence="4" id="KW-1185">Reference proteome</keyword>
<dbReference type="GO" id="GO:0005829">
    <property type="term" value="C:cytosol"/>
    <property type="evidence" value="ECO:0007669"/>
    <property type="project" value="TreeGrafter"/>
</dbReference>
<dbReference type="GO" id="GO:0009898">
    <property type="term" value="C:cytoplasmic side of plasma membrane"/>
    <property type="evidence" value="ECO:0007669"/>
    <property type="project" value="TreeGrafter"/>
</dbReference>
<protein>
    <submittedName>
        <fullName evidence="3">Pilus assembly protein CpaE</fullName>
    </submittedName>
</protein>
<dbReference type="Gene3D" id="3.40.50.300">
    <property type="entry name" value="P-loop containing nucleotide triphosphate hydrolases"/>
    <property type="match status" value="1"/>
</dbReference>
<dbReference type="PANTHER" id="PTHR43384">
    <property type="entry name" value="SEPTUM SITE-DETERMINING PROTEIN MIND HOMOLOG, CHLOROPLASTIC-RELATED"/>
    <property type="match status" value="1"/>
</dbReference>
<comment type="caution">
    <text evidence="3">The sequence shown here is derived from an EMBL/GenBank/DDBJ whole genome shotgun (WGS) entry which is preliminary data.</text>
</comment>
<dbReference type="GO" id="GO:0051782">
    <property type="term" value="P:negative regulation of cell division"/>
    <property type="evidence" value="ECO:0007669"/>
    <property type="project" value="TreeGrafter"/>
</dbReference>
<dbReference type="InterPro" id="IPR027417">
    <property type="entry name" value="P-loop_NTPase"/>
</dbReference>
<dbReference type="RefSeq" id="WP_174495583.1">
    <property type="nucleotide sequence ID" value="NZ_CADDWK010000004.1"/>
</dbReference>
<reference evidence="3 4" key="1">
    <citation type="submission" date="2020-08" db="EMBL/GenBank/DDBJ databases">
        <title>Genomic Encyclopedia of Type Strains, Phase IV (KMG-IV): sequencing the most valuable type-strain genomes for metagenomic binning, comparative biology and taxonomic classification.</title>
        <authorList>
            <person name="Goeker M."/>
        </authorList>
    </citation>
    <scope>NUCLEOTIDE SEQUENCE [LARGE SCALE GENOMIC DNA]</scope>
    <source>
        <strain evidence="3 4">DSM 19612</strain>
    </source>
</reference>
<evidence type="ECO:0000313" key="4">
    <source>
        <dbReference type="Proteomes" id="UP000581688"/>
    </source>
</evidence>
<sequence>MKQNWLGISDRFPLTEKIDSVLQYTDISVQWQRAKEDLHKKLQKQEASVAVVAIDDDSVYELCQKLTVAYPDVSFMIVTSESYFDIRRAMRAGASDIILAAASEEDFLETFKAAGQREYQKNQAKLVSPNRFKEPGQIMTIASTKGGIGKTTLAVNLAAAYTKDMKRVAIVDANLQFGDVALFLDCKPRKTIYDWVKEEYHKTVRKVDQHMYHYDDYLHIIAAPQRPEFAEVITGDHIRALLQTLKQEYDIIIVDTQSYLEENGLVALEQANHILLMTYLDLPTLKNGKMLINTLDSLGLKHKVNMVLSRAVKRNKGVTDEAAEEVLGMPLLGRIADMKNIVLASVNEGKPFVYTHPRTKIAKDTFNLIKSVLQQREERPKEQTPKNTRKLLKVGGGK</sequence>
<dbReference type="Proteomes" id="UP000581688">
    <property type="component" value="Unassembled WGS sequence"/>
</dbReference>
<dbReference type="GO" id="GO:0016887">
    <property type="term" value="F:ATP hydrolysis activity"/>
    <property type="evidence" value="ECO:0007669"/>
    <property type="project" value="TreeGrafter"/>
</dbReference>
<dbReference type="GO" id="GO:0005524">
    <property type="term" value="F:ATP binding"/>
    <property type="evidence" value="ECO:0007669"/>
    <property type="project" value="TreeGrafter"/>
</dbReference>
<dbReference type="PANTHER" id="PTHR43384:SF13">
    <property type="entry name" value="SLR0110 PROTEIN"/>
    <property type="match status" value="1"/>
</dbReference>
<feature type="compositionally biased region" description="Basic and acidic residues" evidence="1">
    <location>
        <begin position="375"/>
        <end position="384"/>
    </location>
</feature>
<dbReference type="InterPro" id="IPR025669">
    <property type="entry name" value="AAA_dom"/>
</dbReference>